<reference evidence="11 12" key="1">
    <citation type="submission" date="2018-05" db="EMBL/GenBank/DDBJ databases">
        <title>Draft genome of Methanospirillum lacunae Ki8-1.</title>
        <authorList>
            <person name="Dueholm M.S."/>
            <person name="Nielsen P.H."/>
            <person name="Bakmann L.F."/>
            <person name="Otzen D.E."/>
        </authorList>
    </citation>
    <scope>NUCLEOTIDE SEQUENCE [LARGE SCALE GENOMIC DNA]</scope>
    <source>
        <strain evidence="11 12">Ki8-1</strain>
    </source>
</reference>
<evidence type="ECO:0000256" key="4">
    <source>
        <dbReference type="ARBA" id="ARBA00022881"/>
    </source>
</evidence>
<dbReference type="PROSITE" id="PS50151">
    <property type="entry name" value="UVR"/>
    <property type="match status" value="1"/>
</dbReference>
<dbReference type="RefSeq" id="WP_109967843.1">
    <property type="nucleotide sequence ID" value="NZ_CP176093.1"/>
</dbReference>
<evidence type="ECO:0000256" key="3">
    <source>
        <dbReference type="ARBA" id="ARBA00022769"/>
    </source>
</evidence>
<dbReference type="InterPro" id="IPR035901">
    <property type="entry name" value="GIY-YIG_endonuc_sf"/>
</dbReference>
<keyword evidence="1 7" id="KW-0963">Cytoplasm</keyword>
<dbReference type="PANTHER" id="PTHR30562:SF1">
    <property type="entry name" value="UVRABC SYSTEM PROTEIN C"/>
    <property type="match status" value="1"/>
</dbReference>
<dbReference type="InterPro" id="IPR004791">
    <property type="entry name" value="UvrC"/>
</dbReference>
<keyword evidence="5 7" id="KW-0234">DNA repair</keyword>
<dbReference type="PROSITE" id="PS50165">
    <property type="entry name" value="UVRC"/>
    <property type="match status" value="1"/>
</dbReference>
<organism evidence="11 12">
    <name type="scientific">Methanospirillum lacunae</name>
    <dbReference type="NCBI Taxonomy" id="668570"/>
    <lineage>
        <taxon>Archaea</taxon>
        <taxon>Methanobacteriati</taxon>
        <taxon>Methanobacteriota</taxon>
        <taxon>Stenosarchaea group</taxon>
        <taxon>Methanomicrobia</taxon>
        <taxon>Methanomicrobiales</taxon>
        <taxon>Methanospirillaceae</taxon>
        <taxon>Methanospirillum</taxon>
    </lineage>
</organism>
<dbReference type="HAMAP" id="MF_00203">
    <property type="entry name" value="UvrC"/>
    <property type="match status" value="1"/>
</dbReference>
<feature type="domain" description="UVR" evidence="8">
    <location>
        <begin position="193"/>
        <end position="228"/>
    </location>
</feature>
<evidence type="ECO:0000259" key="9">
    <source>
        <dbReference type="PROSITE" id="PS50164"/>
    </source>
</evidence>
<dbReference type="Gene3D" id="3.30.420.340">
    <property type="entry name" value="UvrC, RNAse H endonuclease domain"/>
    <property type="match status" value="1"/>
</dbReference>
<dbReference type="InterPro" id="IPR036876">
    <property type="entry name" value="UVR_dom_sf"/>
</dbReference>
<dbReference type="InterPro" id="IPR047296">
    <property type="entry name" value="GIY-YIG_UvrC_Cho"/>
</dbReference>
<feature type="domain" description="GIY-YIG" evidence="9">
    <location>
        <begin position="9"/>
        <end position="87"/>
    </location>
</feature>
<keyword evidence="12" id="KW-1185">Reference proteome</keyword>
<dbReference type="InterPro" id="IPR000305">
    <property type="entry name" value="GIY-YIG_endonuc"/>
</dbReference>
<accession>A0A2V2N0E1</accession>
<dbReference type="InterPro" id="IPR001943">
    <property type="entry name" value="UVR_dom"/>
</dbReference>
<evidence type="ECO:0000256" key="7">
    <source>
        <dbReference type="HAMAP-Rule" id="MF_00203"/>
    </source>
</evidence>
<gene>
    <name evidence="7 11" type="primary">uvrC</name>
    <name evidence="11" type="ORF">DK846_05010</name>
</gene>
<dbReference type="GO" id="GO:0005737">
    <property type="term" value="C:cytoplasm"/>
    <property type="evidence" value="ECO:0007669"/>
    <property type="project" value="UniProtKB-SubCell"/>
</dbReference>
<sequence length="518" mass="58819">MIDLKDVPQDPGCYLFKDAEGTIIYIGKAKNLKKRVSSYFQKTDHNAKTKRMVSEAADLDFIITASEVEALILENTLIKRHQPKFNIDLKDAKSYAFIRISDDPFPRIGIARYRGGKKGGTLYGPFVSAAERDHVLAFIKQTFHLRTCRKMTRRACLRSHLGTCSAPCQGKVSEPEYQYQVKSADLLLKGKNQDLIASLKGEMVEHSEQQDFEAALAIRDQITAIEHLSERQYVQRQKQANEHIINYQIVSGTVYLILFTIERGTLTSKEEFVFPDTEDFLEEFIIQYYAGVKPPNELILPEMPDSNIEEYLSNIRETKVTLTIPVQGAKKHLLDLVMKNIEASFFAGKMRVIELGEALHLPAPPDVIECFDISHLSGTGTVGSMVSFQDGKPDKKNYRRFRIKTVEGIDDFSSIAEVVKRRYSRLKKEEQPFPDLIIIDGGQGQLHAAEAELRELNLSIPLISIAKREEEIFTTGRALPIPLSKKSPASLLVQEIRDEAHRFAITYQRQIRRKKALS</sequence>
<keyword evidence="3 7" id="KW-0228">DNA excision</keyword>
<dbReference type="SUPFAM" id="SSF82771">
    <property type="entry name" value="GIY-YIG endonuclease"/>
    <property type="match status" value="1"/>
</dbReference>
<dbReference type="Gene3D" id="3.40.1440.10">
    <property type="entry name" value="GIY-YIG endonuclease"/>
    <property type="match status" value="1"/>
</dbReference>
<dbReference type="GeneID" id="97549909"/>
<dbReference type="Pfam" id="PF08459">
    <property type="entry name" value="UvrC_RNaseH_dom"/>
    <property type="match status" value="1"/>
</dbReference>
<dbReference type="GO" id="GO:0009432">
    <property type="term" value="P:SOS response"/>
    <property type="evidence" value="ECO:0007669"/>
    <property type="project" value="UniProtKB-UniRule"/>
</dbReference>
<dbReference type="EMBL" id="QGMY01000003">
    <property type="protein sequence ID" value="PWR73189.1"/>
    <property type="molecule type" value="Genomic_DNA"/>
</dbReference>
<dbReference type="Gene3D" id="4.10.860.10">
    <property type="entry name" value="UVR domain"/>
    <property type="match status" value="1"/>
</dbReference>
<dbReference type="PROSITE" id="PS50164">
    <property type="entry name" value="GIY_YIG"/>
    <property type="match status" value="1"/>
</dbReference>
<evidence type="ECO:0000259" key="10">
    <source>
        <dbReference type="PROSITE" id="PS50165"/>
    </source>
</evidence>
<comment type="caution">
    <text evidence="11">The sequence shown here is derived from an EMBL/GenBank/DDBJ whole genome shotgun (WGS) entry which is preliminary data.</text>
</comment>
<dbReference type="Pfam" id="PF01541">
    <property type="entry name" value="GIY-YIG"/>
    <property type="match status" value="1"/>
</dbReference>
<evidence type="ECO:0000313" key="12">
    <source>
        <dbReference type="Proteomes" id="UP000245657"/>
    </source>
</evidence>
<proteinExistence type="inferred from homology"/>
<keyword evidence="4 7" id="KW-0267">Excision nuclease</keyword>
<dbReference type="InterPro" id="IPR038476">
    <property type="entry name" value="UvrC_RNase_H_dom_sf"/>
</dbReference>
<feature type="domain" description="UvrC family homology region profile" evidence="10">
    <location>
        <begin position="277"/>
        <end position="450"/>
    </location>
</feature>
<dbReference type="Proteomes" id="UP000245657">
    <property type="component" value="Unassembled WGS sequence"/>
</dbReference>
<dbReference type="FunFam" id="3.30.420.340:FF:000001">
    <property type="entry name" value="UvrABC system protein C"/>
    <property type="match status" value="1"/>
</dbReference>
<evidence type="ECO:0000313" key="11">
    <source>
        <dbReference type="EMBL" id="PWR73189.1"/>
    </source>
</evidence>
<dbReference type="InterPro" id="IPR050066">
    <property type="entry name" value="UvrABC_protein_C"/>
</dbReference>
<evidence type="ECO:0000256" key="2">
    <source>
        <dbReference type="ARBA" id="ARBA00022763"/>
    </source>
</evidence>
<dbReference type="GO" id="GO:0009381">
    <property type="term" value="F:excinuclease ABC activity"/>
    <property type="evidence" value="ECO:0007669"/>
    <property type="project" value="UniProtKB-UniRule"/>
</dbReference>
<dbReference type="GO" id="GO:0006289">
    <property type="term" value="P:nucleotide-excision repair"/>
    <property type="evidence" value="ECO:0007669"/>
    <property type="project" value="UniProtKB-UniRule"/>
</dbReference>
<dbReference type="FunFam" id="3.40.1440.10:FF:000001">
    <property type="entry name" value="UvrABC system protein C"/>
    <property type="match status" value="1"/>
</dbReference>
<dbReference type="Pfam" id="PF22920">
    <property type="entry name" value="UvrC_RNaseH"/>
    <property type="match status" value="1"/>
</dbReference>
<dbReference type="GO" id="GO:0009380">
    <property type="term" value="C:excinuclease repair complex"/>
    <property type="evidence" value="ECO:0007669"/>
    <property type="project" value="InterPro"/>
</dbReference>
<evidence type="ECO:0000256" key="1">
    <source>
        <dbReference type="ARBA" id="ARBA00022490"/>
    </source>
</evidence>
<comment type="function">
    <text evidence="7">The UvrABC repair system catalyzes the recognition and processing of DNA lesions. UvrC both incises the 5' and 3' sides of the lesion. The N-terminal half is responsible for the 3' incision and the C-terminal half is responsible for the 5' incision.</text>
</comment>
<dbReference type="GO" id="GO:0003677">
    <property type="term" value="F:DNA binding"/>
    <property type="evidence" value="ECO:0007669"/>
    <property type="project" value="UniProtKB-UniRule"/>
</dbReference>
<dbReference type="NCBIfam" id="TIGR00194">
    <property type="entry name" value="uvrC"/>
    <property type="match status" value="1"/>
</dbReference>
<dbReference type="AlphaFoldDB" id="A0A2V2N0E1"/>
<name>A0A2V2N0E1_9EURY</name>
<comment type="similarity">
    <text evidence="7">Belongs to the UvrC family.</text>
</comment>
<evidence type="ECO:0000256" key="6">
    <source>
        <dbReference type="ARBA" id="ARBA00023236"/>
    </source>
</evidence>
<dbReference type="OrthoDB" id="121419at2157"/>
<keyword evidence="6 7" id="KW-0742">SOS response</keyword>
<comment type="subcellular location">
    <subcellularLocation>
        <location evidence="7">Cytoplasm</location>
    </subcellularLocation>
</comment>
<dbReference type="InterPro" id="IPR001162">
    <property type="entry name" value="UvrC_RNase_H_dom"/>
</dbReference>
<comment type="subunit">
    <text evidence="7">Interacts with UvrB in an incision complex.</text>
</comment>
<dbReference type="SMART" id="SM00465">
    <property type="entry name" value="GIYc"/>
    <property type="match status" value="1"/>
</dbReference>
<dbReference type="PANTHER" id="PTHR30562">
    <property type="entry name" value="UVRC/OXIDOREDUCTASE"/>
    <property type="match status" value="1"/>
</dbReference>
<keyword evidence="2 7" id="KW-0227">DNA damage</keyword>
<dbReference type="CDD" id="cd10434">
    <property type="entry name" value="GIY-YIG_UvrC_Cho"/>
    <property type="match status" value="1"/>
</dbReference>
<evidence type="ECO:0000256" key="5">
    <source>
        <dbReference type="ARBA" id="ARBA00023204"/>
    </source>
</evidence>
<evidence type="ECO:0000259" key="8">
    <source>
        <dbReference type="PROSITE" id="PS50151"/>
    </source>
</evidence>
<dbReference type="Pfam" id="PF02151">
    <property type="entry name" value="UVR"/>
    <property type="match status" value="1"/>
</dbReference>
<protein>
    <recommendedName>
        <fullName evidence="7">UvrABC system protein C</fullName>
        <shortName evidence="7">Protein UvrC</shortName>
    </recommendedName>
    <alternativeName>
        <fullName evidence="7">Excinuclease ABC subunit C</fullName>
    </alternativeName>
</protein>
<dbReference type="SUPFAM" id="SSF46600">
    <property type="entry name" value="C-terminal UvrC-binding domain of UvrB"/>
    <property type="match status" value="1"/>
</dbReference>